<sequence>MSVTRVGAPVGGAAVELRRMVTVLGLANRQDLRLEEIPLPDSVVAPTQLPRAAEVVERRPVGASDWDRRQFEHRQREDDDLRRLMNQESRS</sequence>
<reference evidence="2 3" key="1">
    <citation type="submission" date="2013-02" db="EMBL/GenBank/DDBJ databases">
        <title>Draft genome sequence of Amycolatopsis vancoresmycina strain DSM 44592T.</title>
        <authorList>
            <person name="Kumar S."/>
            <person name="Kaur N."/>
            <person name="Kaur C."/>
            <person name="Raghava G.P.S."/>
            <person name="Mayilraj S."/>
        </authorList>
    </citation>
    <scope>NUCLEOTIDE SEQUENCE [LARGE SCALE GENOMIC DNA]</scope>
    <source>
        <strain evidence="2 3">DSM 44592</strain>
    </source>
</reference>
<dbReference type="PATRIC" id="fig|1292037.4.peg.307"/>
<accession>R1ICW9</accession>
<feature type="region of interest" description="Disordered" evidence="1">
    <location>
        <begin position="56"/>
        <end position="91"/>
    </location>
</feature>
<organism evidence="2 3">
    <name type="scientific">Amycolatopsis vancoresmycina DSM 44592</name>
    <dbReference type="NCBI Taxonomy" id="1292037"/>
    <lineage>
        <taxon>Bacteria</taxon>
        <taxon>Bacillati</taxon>
        <taxon>Actinomycetota</taxon>
        <taxon>Actinomycetes</taxon>
        <taxon>Pseudonocardiales</taxon>
        <taxon>Pseudonocardiaceae</taxon>
        <taxon>Amycolatopsis</taxon>
    </lineage>
</organism>
<evidence type="ECO:0000256" key="1">
    <source>
        <dbReference type="SAM" id="MobiDB-lite"/>
    </source>
</evidence>
<gene>
    <name evidence="2" type="ORF">H480_01557</name>
</gene>
<keyword evidence="3" id="KW-1185">Reference proteome</keyword>
<evidence type="ECO:0000313" key="2">
    <source>
        <dbReference type="EMBL" id="EOD70361.1"/>
    </source>
</evidence>
<name>R1ICW9_9PSEU</name>
<comment type="caution">
    <text evidence="2">The sequence shown here is derived from an EMBL/GenBank/DDBJ whole genome shotgun (WGS) entry which is preliminary data.</text>
</comment>
<evidence type="ECO:0000313" key="3">
    <source>
        <dbReference type="Proteomes" id="UP000014139"/>
    </source>
</evidence>
<dbReference type="EMBL" id="AOUO01000017">
    <property type="protein sequence ID" value="EOD70361.1"/>
    <property type="molecule type" value="Genomic_DNA"/>
</dbReference>
<protein>
    <submittedName>
        <fullName evidence="2">Uncharacterized protein</fullName>
    </submittedName>
</protein>
<dbReference type="AlphaFoldDB" id="R1ICW9"/>
<dbReference type="Proteomes" id="UP000014139">
    <property type="component" value="Unassembled WGS sequence"/>
</dbReference>
<proteinExistence type="predicted"/>